<evidence type="ECO:0000256" key="3">
    <source>
        <dbReference type="SAM" id="Phobius"/>
    </source>
</evidence>
<dbReference type="SUPFAM" id="SSF52540">
    <property type="entry name" value="P-loop containing nucleoside triphosphate hydrolases"/>
    <property type="match status" value="1"/>
</dbReference>
<evidence type="ECO:0000313" key="4">
    <source>
        <dbReference type="EMBL" id="KTC81562.1"/>
    </source>
</evidence>
<dbReference type="STRING" id="29422.Lbru_2082"/>
<keyword evidence="1" id="KW-0547">Nucleotide-binding</keyword>
<dbReference type="PATRIC" id="fig|29422.6.peg.2220"/>
<dbReference type="RefSeq" id="WP_058442071.1">
    <property type="nucleotide sequence ID" value="NZ_CAAAHU010000005.1"/>
</dbReference>
<dbReference type="PROSITE" id="PS51419">
    <property type="entry name" value="RAB"/>
    <property type="match status" value="1"/>
</dbReference>
<dbReference type="OrthoDB" id="5639734at2"/>
<evidence type="ECO:0000313" key="5">
    <source>
        <dbReference type="Proteomes" id="UP000054742"/>
    </source>
</evidence>
<dbReference type="SMART" id="SM00175">
    <property type="entry name" value="RAB"/>
    <property type="match status" value="1"/>
</dbReference>
<dbReference type="InterPro" id="IPR050227">
    <property type="entry name" value="Rab"/>
</dbReference>
<gene>
    <name evidence="4" type="ORF">Lbru_2082</name>
</gene>
<proteinExistence type="predicted"/>
<dbReference type="InterPro" id="IPR027417">
    <property type="entry name" value="P-loop_NTPase"/>
</dbReference>
<dbReference type="PANTHER" id="PTHR47977">
    <property type="entry name" value="RAS-RELATED PROTEIN RAB"/>
    <property type="match status" value="1"/>
</dbReference>
<keyword evidence="3" id="KW-1133">Transmembrane helix</keyword>
<dbReference type="GO" id="GO:0003924">
    <property type="term" value="F:GTPase activity"/>
    <property type="evidence" value="ECO:0007669"/>
    <property type="project" value="InterPro"/>
</dbReference>
<sequence>MDSRRIIFMGEAQSGKTQLLCQLCSLPFEEKYRATFAMDFLQLLLDENRSLMLWDNAGEENIINSTFSIFSHNADVGVYCIDLTKIDSGKDVTVEKIQKDLRQFNENNPGKKIILVGTKADLLEEDSVAEKNNKAEMLLNTIQGNFFARVATSAKSNTNITHLMNLLAHFAYEPKLISLRDSLPPTSLLYSAIDNLHQHTQHLPTAKYEAIAKETSALIRKLMANDFEDESAKEKAIEHFTTECGRHLERYPQVMKAVFAIAATAFVTLLAATLGFALGFALGLWSGPGAFITGLLAAETAAISVVAISSTLGLGAGLFTFFKESSAIEAVHNIATEASTFDINQYPTF</sequence>
<reference evidence="4 5" key="1">
    <citation type="submission" date="2015-11" db="EMBL/GenBank/DDBJ databases">
        <title>Genomic analysis of 38 Legionella species identifies large and diverse effector repertoires.</title>
        <authorList>
            <person name="Burstein D."/>
            <person name="Amaro F."/>
            <person name="Zusman T."/>
            <person name="Lifshitz Z."/>
            <person name="Cohen O."/>
            <person name="Gilbert J.A."/>
            <person name="Pupko T."/>
            <person name="Shuman H.A."/>
            <person name="Segal G."/>
        </authorList>
    </citation>
    <scope>NUCLEOTIDE SEQUENCE [LARGE SCALE GENOMIC DNA]</scope>
    <source>
        <strain evidence="4 5">ATCC 43878</strain>
    </source>
</reference>
<dbReference type="PRINTS" id="PR00449">
    <property type="entry name" value="RASTRNSFRMNG"/>
</dbReference>
<comment type="caution">
    <text evidence="4">The sequence shown here is derived from an EMBL/GenBank/DDBJ whole genome shotgun (WGS) entry which is preliminary data.</text>
</comment>
<dbReference type="GO" id="GO:0005525">
    <property type="term" value="F:GTP binding"/>
    <property type="evidence" value="ECO:0007669"/>
    <property type="project" value="UniProtKB-KW"/>
</dbReference>
<feature type="transmembrane region" description="Helical" evidence="3">
    <location>
        <begin position="257"/>
        <end position="281"/>
    </location>
</feature>
<dbReference type="Proteomes" id="UP000054742">
    <property type="component" value="Unassembled WGS sequence"/>
</dbReference>
<evidence type="ECO:0000256" key="1">
    <source>
        <dbReference type="ARBA" id="ARBA00022741"/>
    </source>
</evidence>
<keyword evidence="5" id="KW-1185">Reference proteome</keyword>
<dbReference type="Pfam" id="PF00071">
    <property type="entry name" value="Ras"/>
    <property type="match status" value="1"/>
</dbReference>
<dbReference type="AlphaFoldDB" id="A0A0W0SDK6"/>
<accession>A0A0W0SDK6</accession>
<dbReference type="InterPro" id="IPR001806">
    <property type="entry name" value="Small_GTPase"/>
</dbReference>
<evidence type="ECO:0000256" key="2">
    <source>
        <dbReference type="ARBA" id="ARBA00023134"/>
    </source>
</evidence>
<protein>
    <submittedName>
        <fullName evidence="4">Rho GTPase (Miro-like)</fullName>
    </submittedName>
</protein>
<keyword evidence="2" id="KW-0342">GTP-binding</keyword>
<keyword evidence="3" id="KW-0812">Transmembrane</keyword>
<keyword evidence="3" id="KW-0472">Membrane</keyword>
<organism evidence="4 5">
    <name type="scientific">Legionella brunensis</name>
    <dbReference type="NCBI Taxonomy" id="29422"/>
    <lineage>
        <taxon>Bacteria</taxon>
        <taxon>Pseudomonadati</taxon>
        <taxon>Pseudomonadota</taxon>
        <taxon>Gammaproteobacteria</taxon>
        <taxon>Legionellales</taxon>
        <taxon>Legionellaceae</taxon>
        <taxon>Legionella</taxon>
    </lineage>
</organism>
<dbReference type="Gene3D" id="3.40.50.300">
    <property type="entry name" value="P-loop containing nucleotide triphosphate hydrolases"/>
    <property type="match status" value="1"/>
</dbReference>
<name>A0A0W0SDK6_9GAMM</name>
<feature type="transmembrane region" description="Helical" evidence="3">
    <location>
        <begin position="301"/>
        <end position="322"/>
    </location>
</feature>
<dbReference type="EMBL" id="LNXV01000029">
    <property type="protein sequence ID" value="KTC81562.1"/>
    <property type="molecule type" value="Genomic_DNA"/>
</dbReference>